<feature type="domain" description="Glycosyl transferase family 3" evidence="11">
    <location>
        <begin position="113"/>
        <end position="366"/>
    </location>
</feature>
<evidence type="ECO:0000256" key="3">
    <source>
        <dbReference type="ARBA" id="ARBA00022676"/>
    </source>
</evidence>
<comment type="similarity">
    <text evidence="9">Belongs to the anthranilate phosphoribosyltransferase family.</text>
</comment>
<evidence type="ECO:0000256" key="4">
    <source>
        <dbReference type="ARBA" id="ARBA00022679"/>
    </source>
</evidence>
<evidence type="ECO:0000256" key="6">
    <source>
        <dbReference type="ARBA" id="ARBA00023141"/>
    </source>
</evidence>
<feature type="binding site" evidence="9">
    <location>
        <begin position="129"/>
        <end position="132"/>
    </location>
    <ligand>
        <name>5-phospho-alpha-D-ribose 1-diphosphate</name>
        <dbReference type="ChEBI" id="CHEBI:58017"/>
    </ligand>
</feature>
<keyword evidence="6 9" id="KW-0057">Aromatic amino acid biosynthesis</keyword>
<dbReference type="SUPFAM" id="SSF47648">
    <property type="entry name" value="Nucleoside phosphorylase/phosphoribosyltransferase N-terminal domain"/>
    <property type="match status" value="1"/>
</dbReference>
<evidence type="ECO:0000313" key="13">
    <source>
        <dbReference type="EMBL" id="ATU31821.1"/>
    </source>
</evidence>
<dbReference type="Pfam" id="PF00591">
    <property type="entry name" value="Glycos_transf_3"/>
    <property type="match status" value="1"/>
</dbReference>
<dbReference type="GO" id="GO:0004048">
    <property type="term" value="F:anthranilate phosphoribosyltransferase activity"/>
    <property type="evidence" value="ECO:0007669"/>
    <property type="project" value="UniProtKB-UniRule"/>
</dbReference>
<organism evidence="13">
    <name type="scientific">Streptomyces sp. KCB13F003</name>
    <dbReference type="NCBI Taxonomy" id="2052824"/>
    <lineage>
        <taxon>Bacteria</taxon>
        <taxon>Bacillati</taxon>
        <taxon>Actinomycetota</taxon>
        <taxon>Actinomycetes</taxon>
        <taxon>Kitasatosporales</taxon>
        <taxon>Streptomycetaceae</taxon>
        <taxon>Streptomyces</taxon>
    </lineage>
</organism>
<feature type="domain" description="Glycosyl transferase family 3 N-terminal" evidence="12">
    <location>
        <begin position="44"/>
        <end position="105"/>
    </location>
</feature>
<reference evidence="13" key="1">
    <citation type="journal article" date="2017" name="J. Nat. Prod.">
        <title>Genomics-Driven Discovery of Chlorinated Cyclic Hexapeptides Ulleungmycins A and B from a Streptomyces Species.</title>
        <authorList>
            <person name="Son S."/>
            <person name="Hong Y.S."/>
            <person name="Jang M."/>
            <person name="Heo K.T."/>
            <person name="Lee B."/>
            <person name="Jang J.P."/>
            <person name="Kim J.W."/>
            <person name="Ryoo I.J."/>
            <person name="Kim W.G."/>
            <person name="Ko S.K."/>
            <person name="Kim B.Y."/>
            <person name="Jang J.H."/>
            <person name="Ahn J.S."/>
        </authorList>
    </citation>
    <scope>NUCLEOTIDE SEQUENCE</scope>
    <source>
        <strain evidence="13">KCB13F003</strain>
    </source>
</reference>
<name>A0A2D3E344_9ACTN</name>
<dbReference type="UniPathway" id="UPA00035">
    <property type="reaction ID" value="UER00041"/>
</dbReference>
<evidence type="ECO:0000256" key="1">
    <source>
        <dbReference type="ARBA" id="ARBA00004907"/>
    </source>
</evidence>
<dbReference type="NCBIfam" id="TIGR01245">
    <property type="entry name" value="trpD"/>
    <property type="match status" value="1"/>
</dbReference>
<feature type="binding site" evidence="9">
    <location>
        <position position="264"/>
    </location>
    <ligand>
        <name>Mg(2+)</name>
        <dbReference type="ChEBI" id="CHEBI:18420"/>
        <label>1</label>
    </ligand>
</feature>
<evidence type="ECO:0000259" key="12">
    <source>
        <dbReference type="Pfam" id="PF02885"/>
    </source>
</evidence>
<comment type="catalytic activity">
    <reaction evidence="7 9">
        <text>N-(5-phospho-beta-D-ribosyl)anthranilate + diphosphate = 5-phospho-alpha-D-ribose 1-diphosphate + anthranilate</text>
        <dbReference type="Rhea" id="RHEA:11768"/>
        <dbReference type="ChEBI" id="CHEBI:16567"/>
        <dbReference type="ChEBI" id="CHEBI:18277"/>
        <dbReference type="ChEBI" id="CHEBI:33019"/>
        <dbReference type="ChEBI" id="CHEBI:58017"/>
        <dbReference type="EC" id="2.4.2.18"/>
    </reaction>
</comment>
<evidence type="ECO:0000256" key="10">
    <source>
        <dbReference type="SAM" id="MobiDB-lite"/>
    </source>
</evidence>
<dbReference type="EMBL" id="MF541667">
    <property type="protein sequence ID" value="ATU31821.1"/>
    <property type="molecule type" value="Genomic_DNA"/>
</dbReference>
<comment type="subunit">
    <text evidence="9">Homodimer.</text>
</comment>
<feature type="binding site" evidence="9">
    <location>
        <position position="205"/>
    </location>
    <ligand>
        <name>anthranilate</name>
        <dbReference type="ChEBI" id="CHEBI:16567"/>
        <label>2</label>
    </ligand>
</feature>
<dbReference type="SUPFAM" id="SSF52418">
    <property type="entry name" value="Nucleoside phosphorylase/phosphoribosyltransferase catalytic domain"/>
    <property type="match status" value="1"/>
</dbReference>
<comment type="function">
    <text evidence="9">Catalyzes the transfer of the phosphoribosyl group of 5-phosphorylribose-1-pyrophosphate (PRPP) to anthranilate to yield N-(5'-phosphoribosyl)-anthranilate (PRA).</text>
</comment>
<comment type="similarity">
    <text evidence="8">In the C-terminal section; belongs to the anthranilate phosphoribosyltransferase family.</text>
</comment>
<dbReference type="AlphaFoldDB" id="A0A2D3E344"/>
<evidence type="ECO:0000256" key="9">
    <source>
        <dbReference type="HAMAP-Rule" id="MF_00211"/>
    </source>
</evidence>
<gene>
    <name evidence="13" type="primary">ulm30</name>
    <name evidence="9" type="synonym">trpD</name>
</gene>
<dbReference type="InterPro" id="IPR017459">
    <property type="entry name" value="Glycosyl_Trfase_fam3_N_dom"/>
</dbReference>
<dbReference type="Gene3D" id="1.20.970.10">
    <property type="entry name" value="Transferase, Pyrimidine Nucleoside Phosphorylase, Chain C"/>
    <property type="match status" value="1"/>
</dbReference>
<dbReference type="InterPro" id="IPR035902">
    <property type="entry name" value="Nuc_phospho_transferase"/>
</dbReference>
<keyword evidence="2 9" id="KW-0028">Amino-acid biosynthesis</keyword>
<dbReference type="PANTHER" id="PTHR43285">
    <property type="entry name" value="ANTHRANILATE PHOSPHORIBOSYLTRANSFERASE"/>
    <property type="match status" value="1"/>
</dbReference>
<dbReference type="GO" id="GO:0000162">
    <property type="term" value="P:L-tryptophan biosynthetic process"/>
    <property type="evidence" value="ECO:0007669"/>
    <property type="project" value="UniProtKB-UniRule"/>
</dbReference>
<keyword evidence="9" id="KW-0460">Magnesium</keyword>
<comment type="pathway">
    <text evidence="1 9">Amino-acid biosynthesis; L-tryptophan biosynthesis; L-tryptophan from chorismate: step 2/5.</text>
</comment>
<keyword evidence="9" id="KW-0479">Metal-binding</keyword>
<dbReference type="InterPro" id="IPR036320">
    <property type="entry name" value="Glycosyl_Trfase_fam3_N_dom_sf"/>
</dbReference>
<proteinExistence type="inferred from homology"/>
<dbReference type="InterPro" id="IPR005940">
    <property type="entry name" value="Anthranilate_Pribosyl_Tfrase"/>
</dbReference>
<evidence type="ECO:0000256" key="2">
    <source>
        <dbReference type="ARBA" id="ARBA00022605"/>
    </source>
</evidence>
<dbReference type="GO" id="GO:0000287">
    <property type="term" value="F:magnesium ion binding"/>
    <property type="evidence" value="ECO:0007669"/>
    <property type="project" value="UniProtKB-UniRule"/>
</dbReference>
<feature type="binding site" evidence="9">
    <location>
        <position position="127"/>
    </location>
    <ligand>
        <name>5-phospho-alpha-D-ribose 1-diphosphate</name>
        <dbReference type="ChEBI" id="CHEBI:58017"/>
    </ligand>
</feature>
<feature type="binding site" evidence="9">
    <location>
        <position position="119"/>
    </location>
    <ligand>
        <name>5-phospho-alpha-D-ribose 1-diphosphate</name>
        <dbReference type="ChEBI" id="CHEBI:58017"/>
    </ligand>
</feature>
<evidence type="ECO:0000259" key="11">
    <source>
        <dbReference type="Pfam" id="PF00591"/>
    </source>
</evidence>
<comment type="caution">
    <text evidence="9">Lacks conserved residue(s) required for the propagation of feature annotation.</text>
</comment>
<dbReference type="Pfam" id="PF02885">
    <property type="entry name" value="Glycos_trans_3N"/>
    <property type="match status" value="1"/>
</dbReference>
<dbReference type="HAMAP" id="MF_00211">
    <property type="entry name" value="TrpD"/>
    <property type="match status" value="1"/>
</dbReference>
<keyword evidence="3 9" id="KW-0328">Glycosyltransferase</keyword>
<keyword evidence="4 9" id="KW-0808">Transferase</keyword>
<accession>A0A2D3E344</accession>
<dbReference type="InterPro" id="IPR000312">
    <property type="entry name" value="Glycosyl_Trfase_fam3"/>
</dbReference>
<dbReference type="PANTHER" id="PTHR43285:SF2">
    <property type="entry name" value="ANTHRANILATE PHOSPHORIBOSYLTRANSFERASE"/>
    <property type="match status" value="1"/>
</dbReference>
<feature type="binding site" evidence="9">
    <location>
        <position position="131"/>
    </location>
    <ligand>
        <name>Mg(2+)</name>
        <dbReference type="ChEBI" id="CHEBI:18420"/>
        <label>1</label>
    </ligand>
</feature>
<feature type="binding site" evidence="9">
    <location>
        <position position="263"/>
    </location>
    <ligand>
        <name>Mg(2+)</name>
        <dbReference type="ChEBI" id="CHEBI:18420"/>
        <label>2</label>
    </ligand>
</feature>
<dbReference type="Gene3D" id="3.40.1030.10">
    <property type="entry name" value="Nucleoside phosphorylase/phosphoribosyltransferase catalytic domain"/>
    <property type="match status" value="1"/>
</dbReference>
<feature type="binding site" evidence="9">
    <location>
        <position position="159"/>
    </location>
    <ligand>
        <name>5-phospho-alpha-D-ribose 1-diphosphate</name>
        <dbReference type="ChEBI" id="CHEBI:58017"/>
    </ligand>
</feature>
<comment type="cofactor">
    <cofactor evidence="9">
        <name>Mg(2+)</name>
        <dbReference type="ChEBI" id="CHEBI:18420"/>
    </cofactor>
    <text evidence="9">Binds 2 magnesium ions per monomer.</text>
</comment>
<feature type="binding site" evidence="9">
    <location>
        <position position="119"/>
    </location>
    <ligand>
        <name>anthranilate</name>
        <dbReference type="ChEBI" id="CHEBI:16567"/>
        <label>1</label>
    </ligand>
</feature>
<dbReference type="EC" id="2.4.2.18" evidence="9"/>
<feature type="binding site" evidence="9">
    <location>
        <begin position="122"/>
        <end position="123"/>
    </location>
    <ligand>
        <name>5-phospho-alpha-D-ribose 1-diphosphate</name>
        <dbReference type="ChEBI" id="CHEBI:58017"/>
    </ligand>
</feature>
<feature type="binding site" evidence="9">
    <location>
        <position position="150"/>
    </location>
    <ligand>
        <name>anthranilate</name>
        <dbReference type="ChEBI" id="CHEBI:16567"/>
        <label>1</label>
    </ligand>
</feature>
<feature type="compositionally biased region" description="Low complexity" evidence="10">
    <location>
        <begin position="9"/>
        <end position="33"/>
    </location>
</feature>
<evidence type="ECO:0000256" key="8">
    <source>
        <dbReference type="ARBA" id="ARBA00061188"/>
    </source>
</evidence>
<feature type="binding site" evidence="9">
    <location>
        <begin position="147"/>
        <end position="155"/>
    </location>
    <ligand>
        <name>5-phospho-alpha-D-ribose 1-diphosphate</name>
        <dbReference type="ChEBI" id="CHEBI:58017"/>
    </ligand>
</feature>
<keyword evidence="5 9" id="KW-0822">Tryptophan biosynthesis</keyword>
<dbReference type="FunFam" id="3.40.1030.10:FF:000002">
    <property type="entry name" value="Anthranilate phosphoribosyltransferase"/>
    <property type="match status" value="1"/>
</dbReference>
<evidence type="ECO:0000256" key="7">
    <source>
        <dbReference type="ARBA" id="ARBA00052328"/>
    </source>
</evidence>
<feature type="region of interest" description="Disordered" evidence="10">
    <location>
        <begin position="1"/>
        <end position="37"/>
    </location>
</feature>
<sequence>MTDRDTETGTETGTGTAVATAGATDTETAADTDTAADKGKSWAELLTALLAGEDLAAEDTARAMDRVMRGLTTPAQLAGLVVALRAKGETVDEVEGFVRAMYAHAVPLRVPGPTLDIVGTGGDRSNSVNISTMSAIVAAGAGARVVKHGNRSASSACGSADVLERLGVALELPAAEIAGLVAEVGITFCFAPLFHPSVRHAVTARRELGIPTVFNALGPLTNPARPTAQAVGVADARLAPLLAGVLARRGADALVFRGDDGLDELTVTTTSTVWSVRDGAVRREVFDPREIGVRYAPLEALRGGDAAHNAGVARDLLAGARGPVRDAVLLSTAAGLAALDPTDEPIAVRLAAGMERGARAIDSGAAAEVLERWVTVSGKLAGGAGR</sequence>
<dbReference type="GO" id="GO:0005829">
    <property type="term" value="C:cytosol"/>
    <property type="evidence" value="ECO:0007669"/>
    <property type="project" value="TreeGrafter"/>
</dbReference>
<evidence type="ECO:0000256" key="5">
    <source>
        <dbReference type="ARBA" id="ARBA00022822"/>
    </source>
</evidence>
<feature type="binding site" evidence="9">
    <location>
        <position position="264"/>
    </location>
    <ligand>
        <name>Mg(2+)</name>
        <dbReference type="ChEBI" id="CHEBI:18420"/>
        <label>2</label>
    </ligand>
</feature>
<protein>
    <recommendedName>
        <fullName evidence="9">Anthranilate phosphoribosyltransferase</fullName>
        <ecNumber evidence="9">2.4.2.18</ecNumber>
    </recommendedName>
</protein>